<protein>
    <recommendedName>
        <fullName evidence="3">C3H1-type domain-containing protein</fullName>
    </recommendedName>
</protein>
<evidence type="ECO:0000313" key="4">
    <source>
        <dbReference type="EMBL" id="CAJ1379794.1"/>
    </source>
</evidence>
<keyword evidence="1" id="KW-0479">Metal-binding</keyword>
<gene>
    <name evidence="4" type="ORF">EVOR1521_LOCUS7927</name>
</gene>
<comment type="caution">
    <text evidence="4">The sequence shown here is derived from an EMBL/GenBank/DDBJ whole genome shotgun (WGS) entry which is preliminary data.</text>
</comment>
<reference evidence="4" key="1">
    <citation type="submission" date="2023-08" db="EMBL/GenBank/DDBJ databases">
        <authorList>
            <person name="Chen Y."/>
            <person name="Shah S."/>
            <person name="Dougan E. K."/>
            <person name="Thang M."/>
            <person name="Chan C."/>
        </authorList>
    </citation>
    <scope>NUCLEOTIDE SEQUENCE</scope>
</reference>
<feature type="domain" description="C3H1-type" evidence="3">
    <location>
        <begin position="70"/>
        <end position="97"/>
    </location>
</feature>
<dbReference type="EMBL" id="CAUJNA010000657">
    <property type="protein sequence ID" value="CAJ1379794.1"/>
    <property type="molecule type" value="Genomic_DNA"/>
</dbReference>
<sequence>MAMLSYQHTFVSLKPTKRAERGSQSLPPQRRSWSPARDAREADRALSIFAQGVGRNVGLEVDREVSLHPEFCARPCLRFQAGACAWGAGCNFCHQPHAKRQKLDRHQRMALRGMTPREALQILVEQLGDRAEATELSLQLQPILEIFHEQLAETPDSRPSLSHSQGRNIASAISKMSCRMMIQALLPASRLEASRLWRVQRLLEVLKSHLAQQA</sequence>
<evidence type="ECO:0000259" key="3">
    <source>
        <dbReference type="PROSITE" id="PS50103"/>
    </source>
</evidence>
<organism evidence="4 5">
    <name type="scientific">Effrenium voratum</name>
    <dbReference type="NCBI Taxonomy" id="2562239"/>
    <lineage>
        <taxon>Eukaryota</taxon>
        <taxon>Sar</taxon>
        <taxon>Alveolata</taxon>
        <taxon>Dinophyceae</taxon>
        <taxon>Suessiales</taxon>
        <taxon>Symbiodiniaceae</taxon>
        <taxon>Effrenium</taxon>
    </lineage>
</organism>
<dbReference type="Proteomes" id="UP001178507">
    <property type="component" value="Unassembled WGS sequence"/>
</dbReference>
<feature type="region of interest" description="Disordered" evidence="2">
    <location>
        <begin position="16"/>
        <end position="37"/>
    </location>
</feature>
<dbReference type="PROSITE" id="PS50103">
    <property type="entry name" value="ZF_C3H1"/>
    <property type="match status" value="1"/>
</dbReference>
<proteinExistence type="predicted"/>
<keyword evidence="1" id="KW-0863">Zinc-finger</keyword>
<name>A0AA36I2E5_9DINO</name>
<dbReference type="GO" id="GO:0008270">
    <property type="term" value="F:zinc ion binding"/>
    <property type="evidence" value="ECO:0007669"/>
    <property type="project" value="UniProtKB-KW"/>
</dbReference>
<evidence type="ECO:0000256" key="2">
    <source>
        <dbReference type="SAM" id="MobiDB-lite"/>
    </source>
</evidence>
<keyword evidence="1" id="KW-0862">Zinc</keyword>
<keyword evidence="5" id="KW-1185">Reference proteome</keyword>
<evidence type="ECO:0000256" key="1">
    <source>
        <dbReference type="PROSITE-ProRule" id="PRU00723"/>
    </source>
</evidence>
<dbReference type="AlphaFoldDB" id="A0AA36I2E5"/>
<evidence type="ECO:0000313" key="5">
    <source>
        <dbReference type="Proteomes" id="UP001178507"/>
    </source>
</evidence>
<accession>A0AA36I2E5</accession>
<feature type="zinc finger region" description="C3H1-type" evidence="1">
    <location>
        <begin position="70"/>
        <end position="97"/>
    </location>
</feature>
<dbReference type="InterPro" id="IPR000571">
    <property type="entry name" value="Znf_CCCH"/>
</dbReference>